<dbReference type="PANTHER" id="PTHR11615">
    <property type="entry name" value="NITRATE, FORMATE, IRON DEHYDROGENASE"/>
    <property type="match status" value="1"/>
</dbReference>
<evidence type="ECO:0000256" key="2">
    <source>
        <dbReference type="ARBA" id="ARBA00022485"/>
    </source>
</evidence>
<keyword evidence="5" id="KW-0411">Iron-sulfur</keyword>
<dbReference type="InterPro" id="IPR036991">
    <property type="entry name" value="Fe_hydrogenase_ssu_sf"/>
</dbReference>
<dbReference type="Pfam" id="PF13510">
    <property type="entry name" value="Fer2_4"/>
    <property type="match status" value="1"/>
</dbReference>
<feature type="domain" description="2Fe-2S ferredoxin-type" evidence="6">
    <location>
        <begin position="4"/>
        <end position="110"/>
    </location>
</feature>
<dbReference type="PROSITE" id="PS00198">
    <property type="entry name" value="4FE4S_FER_1"/>
    <property type="match status" value="1"/>
</dbReference>
<dbReference type="InterPro" id="IPR001041">
    <property type="entry name" value="2Fe-2S_ferredoxin-type"/>
</dbReference>
<protein>
    <submittedName>
        <fullName evidence="9">NADH-dependent [FeFe] hydrogenase, group A6</fullName>
    </submittedName>
</protein>
<dbReference type="Gene3D" id="3.10.20.740">
    <property type="match status" value="1"/>
</dbReference>
<dbReference type="Proteomes" id="UP001499951">
    <property type="component" value="Unassembled WGS sequence"/>
</dbReference>
<dbReference type="SUPFAM" id="SSF53920">
    <property type="entry name" value="Fe-only hydrogenase"/>
    <property type="match status" value="1"/>
</dbReference>
<dbReference type="InterPro" id="IPR036010">
    <property type="entry name" value="2Fe-2S_ferredoxin-like_sf"/>
</dbReference>
<keyword evidence="3" id="KW-0479">Metal-binding</keyword>
<dbReference type="InterPro" id="IPR049830">
    <property type="entry name" value="HndD"/>
</dbReference>
<dbReference type="InterPro" id="IPR003149">
    <property type="entry name" value="Fe_hydrogenase_ssu"/>
</dbReference>
<dbReference type="InterPro" id="IPR004108">
    <property type="entry name" value="Fe_hydrogenase_lsu_C"/>
</dbReference>
<feature type="domain" description="4Fe-4S ferredoxin-type" evidence="7">
    <location>
        <begin position="169"/>
        <end position="201"/>
    </location>
</feature>
<keyword evidence="2" id="KW-0004">4Fe-4S</keyword>
<evidence type="ECO:0000259" key="6">
    <source>
        <dbReference type="PROSITE" id="PS51085"/>
    </source>
</evidence>
<dbReference type="Gene3D" id="3.40.50.1780">
    <property type="match status" value="1"/>
</dbReference>
<dbReference type="NCBIfam" id="TIGR02512">
    <property type="entry name" value="FeFe_hydrog_A"/>
    <property type="match status" value="1"/>
</dbReference>
<dbReference type="Gene3D" id="4.10.260.20">
    <property type="entry name" value="Iron hydrogenase, small subunit"/>
    <property type="match status" value="1"/>
</dbReference>
<gene>
    <name evidence="9" type="ORF">GCM10008942_24020</name>
</gene>
<dbReference type="SUPFAM" id="SSF54862">
    <property type="entry name" value="4Fe-4S ferredoxins"/>
    <property type="match status" value="1"/>
</dbReference>
<dbReference type="Pfam" id="PF22117">
    <property type="entry name" value="Fer4_Nqo3"/>
    <property type="match status" value="1"/>
</dbReference>
<dbReference type="EMBL" id="BAAADD010000006">
    <property type="protein sequence ID" value="GAA0574470.1"/>
    <property type="molecule type" value="Genomic_DNA"/>
</dbReference>
<feature type="domain" description="4Fe-4S ferredoxin-type" evidence="7">
    <location>
        <begin position="213"/>
        <end position="242"/>
    </location>
</feature>
<evidence type="ECO:0000313" key="9">
    <source>
        <dbReference type="EMBL" id="GAA0574470.1"/>
    </source>
</evidence>
<evidence type="ECO:0000256" key="3">
    <source>
        <dbReference type="ARBA" id="ARBA00022723"/>
    </source>
</evidence>
<dbReference type="RefSeq" id="WP_166935797.1">
    <property type="nucleotide sequence ID" value="NZ_BAAADD010000006.1"/>
</dbReference>
<sequence length="637" mass="70311">MDSELITVTIDGKEVKVIPGTTVLEAARTAGIHIPTLCHHDDLCSEALYQQTASTPHQGEHSHQHEESAMLSTPSSCRICLVEVEGLPKLHASCALPIHNAMTVRTTSTAIRHARRDILELMMSEHYGDCFACARNGTCELQKLCADYGVTSERFGRPHEPLFEKAEIGNIIVRDQNKCILCRRCVRMCALYQGVYALTTEGRGDHSRIATFMGKEMKDATCINCGQCINRCPTGALTERDDTDAVWHAIEDPDKMVVIQTAPAPRAAIGEMFGCEPGTPLTFQMNTALKRVGFDKVFDTNFSADLTILEEGSELISRLYKALVLKDNTAALPQFTSCSPGWIKFIEHFYPKYLPNLSSAKSPQQMMGAVLKTYFAEKNGWDPSKIVSVSLMPCTAKKFEAARPEMDASGYRDVDYALTTRELGRMFKQAGIELPKLDKTPFDDPFGTPTGSGVIFGATGGVMEAALRTVFEIVTGEKVESVFDHADIKPVRGFDGVRMAELTISKVGPVPEILSHLVPDFEWLKGATLRVGLAHGTVNAIRVMKDIEEGGPLSQCHFIEFMACPGGCLGGGGQPIPTDREIRAARAKAIYSEDATYVVRKSHENEDVLRIYREFFKEGPCSHKSHELLHTHYKERV</sequence>
<dbReference type="InterPro" id="IPR017896">
    <property type="entry name" value="4Fe4S_Fe-S-bd"/>
</dbReference>
<dbReference type="Pfam" id="PF02906">
    <property type="entry name" value="Fe_hyd_lg_C"/>
    <property type="match status" value="1"/>
</dbReference>
<evidence type="ECO:0000259" key="8">
    <source>
        <dbReference type="PROSITE" id="PS51839"/>
    </source>
</evidence>
<dbReference type="SUPFAM" id="SSF54292">
    <property type="entry name" value="2Fe-2S ferredoxin-like"/>
    <property type="match status" value="1"/>
</dbReference>
<feature type="domain" description="4Fe-4S His(Cys)3-ligated-type" evidence="8">
    <location>
        <begin position="110"/>
        <end position="149"/>
    </location>
</feature>
<name>A0ABN1ETX7_9PROT</name>
<dbReference type="InterPro" id="IPR019574">
    <property type="entry name" value="NADH_UbQ_OxRdtase_Gsu_4Fe4S-bd"/>
</dbReference>
<dbReference type="InterPro" id="IPR054351">
    <property type="entry name" value="NADH_UbQ_OxRdtase_ferredoxin"/>
</dbReference>
<dbReference type="InterPro" id="IPR009016">
    <property type="entry name" value="Fe_hydrogenase"/>
</dbReference>
<evidence type="ECO:0000256" key="5">
    <source>
        <dbReference type="ARBA" id="ARBA00023014"/>
    </source>
</evidence>
<comment type="caution">
    <text evidence="9">The sequence shown here is derived from an EMBL/GenBank/DDBJ whole genome shotgun (WGS) entry which is preliminary data.</text>
</comment>
<dbReference type="SMART" id="SM00929">
    <property type="entry name" value="NADH-G_4Fe-4S_3"/>
    <property type="match status" value="1"/>
</dbReference>
<dbReference type="InterPro" id="IPR013352">
    <property type="entry name" value="Fe_hydrogenase_subset"/>
</dbReference>
<proteinExistence type="inferred from homology"/>
<dbReference type="PROSITE" id="PS51839">
    <property type="entry name" value="4FE4S_HC3"/>
    <property type="match status" value="1"/>
</dbReference>
<comment type="similarity">
    <text evidence="1">Belongs to the complex I 75 kDa subunit family.</text>
</comment>
<reference evidence="9 10" key="1">
    <citation type="journal article" date="2019" name="Int. J. Syst. Evol. Microbiol.">
        <title>The Global Catalogue of Microorganisms (GCM) 10K type strain sequencing project: providing services to taxonomists for standard genome sequencing and annotation.</title>
        <authorList>
            <consortium name="The Broad Institute Genomics Platform"/>
            <consortium name="The Broad Institute Genome Sequencing Center for Infectious Disease"/>
            <person name="Wu L."/>
            <person name="Ma J."/>
        </authorList>
    </citation>
    <scope>NUCLEOTIDE SEQUENCE [LARGE SCALE GENOMIC DNA]</scope>
    <source>
        <strain evidence="9 10">JCM 15089</strain>
    </source>
</reference>
<keyword evidence="10" id="KW-1185">Reference proteome</keyword>
<evidence type="ECO:0000256" key="1">
    <source>
        <dbReference type="ARBA" id="ARBA00005404"/>
    </source>
</evidence>
<organism evidence="9 10">
    <name type="scientific">Rhizomicrobium electricum</name>
    <dbReference type="NCBI Taxonomy" id="480070"/>
    <lineage>
        <taxon>Bacteria</taxon>
        <taxon>Pseudomonadati</taxon>
        <taxon>Pseudomonadota</taxon>
        <taxon>Alphaproteobacteria</taxon>
        <taxon>Micropepsales</taxon>
        <taxon>Micropepsaceae</taxon>
        <taxon>Rhizomicrobium</taxon>
    </lineage>
</organism>
<dbReference type="PROSITE" id="PS51085">
    <property type="entry name" value="2FE2S_FER_2"/>
    <property type="match status" value="1"/>
</dbReference>
<dbReference type="Pfam" id="PF10588">
    <property type="entry name" value="NADH-G_4Fe-4S_3"/>
    <property type="match status" value="1"/>
</dbReference>
<evidence type="ECO:0000259" key="7">
    <source>
        <dbReference type="PROSITE" id="PS51379"/>
    </source>
</evidence>
<dbReference type="Gene3D" id="3.40.950.10">
    <property type="entry name" value="Fe-only Hydrogenase (Larger Subunit), Chain L, domain 3"/>
    <property type="match status" value="1"/>
</dbReference>
<dbReference type="Gene3D" id="3.30.70.20">
    <property type="match status" value="1"/>
</dbReference>
<dbReference type="Pfam" id="PF02256">
    <property type="entry name" value="Fe_hyd_SSU"/>
    <property type="match status" value="1"/>
</dbReference>
<dbReference type="CDD" id="cd00207">
    <property type="entry name" value="fer2"/>
    <property type="match status" value="1"/>
</dbReference>
<keyword evidence="4" id="KW-0408">Iron</keyword>
<accession>A0ABN1ETX7</accession>
<evidence type="ECO:0000313" key="10">
    <source>
        <dbReference type="Proteomes" id="UP001499951"/>
    </source>
</evidence>
<dbReference type="NCBIfam" id="NF040763">
    <property type="entry name" value="FeFe_hydrog_A6"/>
    <property type="match status" value="1"/>
</dbReference>
<dbReference type="SMART" id="SM00902">
    <property type="entry name" value="Fe_hyd_SSU"/>
    <property type="match status" value="1"/>
</dbReference>
<dbReference type="InterPro" id="IPR050340">
    <property type="entry name" value="Cytosolic_Fe-S_CAF"/>
</dbReference>
<evidence type="ECO:0000256" key="4">
    <source>
        <dbReference type="ARBA" id="ARBA00023004"/>
    </source>
</evidence>
<dbReference type="PROSITE" id="PS51379">
    <property type="entry name" value="4FE4S_FER_2"/>
    <property type="match status" value="2"/>
</dbReference>
<dbReference type="InterPro" id="IPR017900">
    <property type="entry name" value="4Fe4S_Fe_S_CS"/>
</dbReference>